<feature type="transmembrane region" description="Helical" evidence="1">
    <location>
        <begin position="12"/>
        <end position="33"/>
    </location>
</feature>
<organism evidence="3 4">
    <name type="scientific">Herpetosiphon geysericola</name>
    <dbReference type="NCBI Taxonomy" id="70996"/>
    <lineage>
        <taxon>Bacteria</taxon>
        <taxon>Bacillati</taxon>
        <taxon>Chloroflexota</taxon>
        <taxon>Chloroflexia</taxon>
        <taxon>Herpetosiphonales</taxon>
        <taxon>Herpetosiphonaceae</taxon>
        <taxon>Herpetosiphon</taxon>
    </lineage>
</organism>
<dbReference type="RefSeq" id="WP_054535158.1">
    <property type="nucleotide sequence ID" value="NZ_LGKP01000022.1"/>
</dbReference>
<keyword evidence="1" id="KW-1133">Transmembrane helix</keyword>
<dbReference type="EMBL" id="LGKP01000022">
    <property type="protein sequence ID" value="KPL86069.1"/>
    <property type="molecule type" value="Genomic_DNA"/>
</dbReference>
<gene>
    <name evidence="3" type="ORF">SE18_14405</name>
</gene>
<feature type="domain" description="DZANK-type" evidence="2">
    <location>
        <begin position="98"/>
        <end position="140"/>
    </location>
</feature>
<sequence>MTEIIAELKSILPIVGMIVGGYLVLLWVASLVWTYRDISSRSNDILVQVLSTSMAFFLPFAGLLLYMLVRPRETLTQKYERELEETFMRRDIEDEHVCPNCQRSIQADFVLCPHCQTHLRRNCGNCERVIDLTWQVCPYCAAPANTRINSQPLRQAEYEQQYAR</sequence>
<name>A0A0P6Y2H6_9CHLR</name>
<dbReference type="Pfam" id="PF12773">
    <property type="entry name" value="DZR"/>
    <property type="match status" value="1"/>
</dbReference>
<keyword evidence="1" id="KW-0812">Transmembrane</keyword>
<reference evidence="3 4" key="1">
    <citation type="submission" date="2015-07" db="EMBL/GenBank/DDBJ databases">
        <title>Whole genome sequence of Herpetosiphon geysericola DSM 7119.</title>
        <authorList>
            <person name="Hemp J."/>
            <person name="Ward L.M."/>
            <person name="Pace L.A."/>
            <person name="Fischer W.W."/>
        </authorList>
    </citation>
    <scope>NUCLEOTIDE SEQUENCE [LARGE SCALE GENOMIC DNA]</scope>
    <source>
        <strain evidence="3 4">DSM 7119</strain>
    </source>
</reference>
<comment type="caution">
    <text evidence="3">The sequence shown here is derived from an EMBL/GenBank/DDBJ whole genome shotgun (WGS) entry which is preliminary data.</text>
</comment>
<evidence type="ECO:0000256" key="1">
    <source>
        <dbReference type="SAM" id="Phobius"/>
    </source>
</evidence>
<dbReference type="AlphaFoldDB" id="A0A0P6Y2H6"/>
<feature type="transmembrane region" description="Helical" evidence="1">
    <location>
        <begin position="45"/>
        <end position="69"/>
    </location>
</feature>
<dbReference type="STRING" id="70996.SE18_14405"/>
<proteinExistence type="predicted"/>
<protein>
    <recommendedName>
        <fullName evidence="2">DZANK-type domain-containing protein</fullName>
    </recommendedName>
</protein>
<accession>A0A0P6Y2H6</accession>
<evidence type="ECO:0000259" key="2">
    <source>
        <dbReference type="Pfam" id="PF12773"/>
    </source>
</evidence>
<evidence type="ECO:0000313" key="3">
    <source>
        <dbReference type="EMBL" id="KPL86069.1"/>
    </source>
</evidence>
<dbReference type="OrthoDB" id="160444at2"/>
<dbReference type="Proteomes" id="UP000050277">
    <property type="component" value="Unassembled WGS sequence"/>
</dbReference>
<evidence type="ECO:0000313" key="4">
    <source>
        <dbReference type="Proteomes" id="UP000050277"/>
    </source>
</evidence>
<keyword evidence="1" id="KW-0472">Membrane</keyword>
<keyword evidence="4" id="KW-1185">Reference proteome</keyword>
<dbReference type="InterPro" id="IPR025874">
    <property type="entry name" value="DZR"/>
</dbReference>